<dbReference type="AlphaFoldDB" id="A0A1U7YJJ0"/>
<dbReference type="RefSeq" id="XP_009804257.1">
    <property type="nucleotide sequence ID" value="XM_009805955.1"/>
</dbReference>
<protein>
    <submittedName>
        <fullName evidence="3">Uncharacterized protein LOC104249520</fullName>
    </submittedName>
</protein>
<reference evidence="3" key="2">
    <citation type="submission" date="2025-08" db="UniProtKB">
        <authorList>
            <consortium name="RefSeq"/>
        </authorList>
    </citation>
    <scope>IDENTIFICATION</scope>
    <source>
        <tissue evidence="3">Leaf</tissue>
    </source>
</reference>
<proteinExistence type="predicted"/>
<name>A0A1U7YJJ0_NICSY</name>
<keyword evidence="2" id="KW-1185">Reference proteome</keyword>
<feature type="compositionally biased region" description="Acidic residues" evidence="1">
    <location>
        <begin position="143"/>
        <end position="153"/>
    </location>
</feature>
<dbReference type="PANTHER" id="PTHR48475">
    <property type="entry name" value="RIBONUCLEASE H"/>
    <property type="match status" value="1"/>
</dbReference>
<evidence type="ECO:0000313" key="3">
    <source>
        <dbReference type="RefSeq" id="XP_009804257.1"/>
    </source>
</evidence>
<sequence length="219" mass="24472">MAGLSTSKVSHKLNYKQRYEKLPFALLGYRTTGHASTGATSYLLVYGTDAVIPAEVEIPSLRIIQEAELSDAEWIQSRYEQLDLIDRKRMNAFCNIALDNKVLRQYIKYALNILEHDILNWDDDMIVLNWKLEDIHDGVGEGGGEDEGESEGEGDGRYIREPRYVASHGRPRLNRYRGRIDSYFRSSQTGGGSGVRGNRRGRSSGRSGGRSGDRGGGRG</sequence>
<evidence type="ECO:0000256" key="1">
    <source>
        <dbReference type="SAM" id="MobiDB-lite"/>
    </source>
</evidence>
<organism evidence="2 3">
    <name type="scientific">Nicotiana sylvestris</name>
    <name type="common">Wood tobacco</name>
    <name type="synonym">South American tobacco</name>
    <dbReference type="NCBI Taxonomy" id="4096"/>
    <lineage>
        <taxon>Eukaryota</taxon>
        <taxon>Viridiplantae</taxon>
        <taxon>Streptophyta</taxon>
        <taxon>Embryophyta</taxon>
        <taxon>Tracheophyta</taxon>
        <taxon>Spermatophyta</taxon>
        <taxon>Magnoliopsida</taxon>
        <taxon>eudicotyledons</taxon>
        <taxon>Gunneridae</taxon>
        <taxon>Pentapetalae</taxon>
        <taxon>asterids</taxon>
        <taxon>lamiids</taxon>
        <taxon>Solanales</taxon>
        <taxon>Solanaceae</taxon>
        <taxon>Nicotianoideae</taxon>
        <taxon>Nicotianeae</taxon>
        <taxon>Nicotiana</taxon>
    </lineage>
</organism>
<reference evidence="2" key="1">
    <citation type="journal article" date="2013" name="Genome Biol.">
        <title>Reference genomes and transcriptomes of Nicotiana sylvestris and Nicotiana tomentosiformis.</title>
        <authorList>
            <person name="Sierro N."/>
            <person name="Battey J.N."/>
            <person name="Ouadi S."/>
            <person name="Bovet L."/>
            <person name="Goepfert S."/>
            <person name="Bakaher N."/>
            <person name="Peitsch M.C."/>
            <person name="Ivanov N.V."/>
        </authorList>
    </citation>
    <scope>NUCLEOTIDE SEQUENCE [LARGE SCALE GENOMIC DNA]</scope>
</reference>
<dbReference type="Proteomes" id="UP000189701">
    <property type="component" value="Unplaced"/>
</dbReference>
<dbReference type="PANTHER" id="PTHR48475:SF1">
    <property type="entry name" value="RNASE H TYPE-1 DOMAIN-CONTAINING PROTEIN"/>
    <property type="match status" value="1"/>
</dbReference>
<accession>A0A1U7YJJ0</accession>
<evidence type="ECO:0000313" key="2">
    <source>
        <dbReference type="Proteomes" id="UP000189701"/>
    </source>
</evidence>
<feature type="compositionally biased region" description="Basic and acidic residues" evidence="1">
    <location>
        <begin position="154"/>
        <end position="163"/>
    </location>
</feature>
<gene>
    <name evidence="3" type="primary">LOC104249520</name>
</gene>
<feature type="region of interest" description="Disordered" evidence="1">
    <location>
        <begin position="139"/>
        <end position="219"/>
    </location>
</feature>